<feature type="domain" description="Kazal-like" evidence="1">
    <location>
        <begin position="55"/>
        <end position="112"/>
    </location>
</feature>
<comment type="caution">
    <text evidence="2">The sequence shown here is derived from an EMBL/GenBank/DDBJ whole genome shotgun (WGS) entry which is preliminary data.</text>
</comment>
<dbReference type="InterPro" id="IPR036058">
    <property type="entry name" value="Kazal_dom_sf"/>
</dbReference>
<protein>
    <submittedName>
        <fullName evidence="2">Kazal-type proteinase inhibitor</fullName>
    </submittedName>
</protein>
<dbReference type="AlphaFoldDB" id="A0AAV4DX03"/>
<evidence type="ECO:0000313" key="2">
    <source>
        <dbReference type="EMBL" id="GFO48913.1"/>
    </source>
</evidence>
<dbReference type="Proteomes" id="UP000735302">
    <property type="component" value="Unassembled WGS sequence"/>
</dbReference>
<dbReference type="PROSITE" id="PS51465">
    <property type="entry name" value="KAZAL_2"/>
    <property type="match status" value="1"/>
</dbReference>
<keyword evidence="3" id="KW-1185">Reference proteome</keyword>
<proteinExistence type="predicted"/>
<organism evidence="2 3">
    <name type="scientific">Plakobranchus ocellatus</name>
    <dbReference type="NCBI Taxonomy" id="259542"/>
    <lineage>
        <taxon>Eukaryota</taxon>
        <taxon>Metazoa</taxon>
        <taxon>Spiralia</taxon>
        <taxon>Lophotrochozoa</taxon>
        <taxon>Mollusca</taxon>
        <taxon>Gastropoda</taxon>
        <taxon>Heterobranchia</taxon>
        <taxon>Euthyneura</taxon>
        <taxon>Panpulmonata</taxon>
        <taxon>Sacoglossa</taxon>
        <taxon>Placobranchoidea</taxon>
        <taxon>Plakobranchidae</taxon>
        <taxon>Plakobranchus</taxon>
    </lineage>
</organism>
<reference evidence="2 3" key="1">
    <citation type="journal article" date="2021" name="Elife">
        <title>Chloroplast acquisition without the gene transfer in kleptoplastic sea slugs, Plakobranchus ocellatus.</title>
        <authorList>
            <person name="Maeda T."/>
            <person name="Takahashi S."/>
            <person name="Yoshida T."/>
            <person name="Shimamura S."/>
            <person name="Takaki Y."/>
            <person name="Nagai Y."/>
            <person name="Toyoda A."/>
            <person name="Suzuki Y."/>
            <person name="Arimoto A."/>
            <person name="Ishii H."/>
            <person name="Satoh N."/>
            <person name="Nishiyama T."/>
            <person name="Hasebe M."/>
            <person name="Maruyama T."/>
            <person name="Minagawa J."/>
            <person name="Obokata J."/>
            <person name="Shigenobu S."/>
        </authorList>
    </citation>
    <scope>NUCLEOTIDE SEQUENCE [LARGE SCALE GENOMIC DNA]</scope>
</reference>
<dbReference type="Gene3D" id="3.30.60.30">
    <property type="match status" value="2"/>
</dbReference>
<evidence type="ECO:0000259" key="1">
    <source>
        <dbReference type="PROSITE" id="PS51465"/>
    </source>
</evidence>
<dbReference type="EMBL" id="BLXT01008455">
    <property type="protein sequence ID" value="GFO48913.1"/>
    <property type="molecule type" value="Genomic_DNA"/>
</dbReference>
<name>A0AAV4DX03_9GAST</name>
<sequence>MGAKKRERTDGSTDDVTQAVSLITGCIVLQFSAHPKLPTAMFISSALALVIYCCVGLSQGCDPEEHTACPAIHAPVCATLHKTFSNPCVMESELCRLAKDGFHFVEHRDGDCCVGPMPYIYSPTCASDGHTYSNWWDMNYSACSARDYLTEAPPETCDDFPHNDTLRPVS</sequence>
<accession>A0AAV4DX03</accession>
<gene>
    <name evidence="2" type="ORF">PoB_007541800</name>
</gene>
<dbReference type="SUPFAM" id="SSF100895">
    <property type="entry name" value="Kazal-type serine protease inhibitors"/>
    <property type="match status" value="2"/>
</dbReference>
<dbReference type="InterPro" id="IPR002350">
    <property type="entry name" value="Kazal_dom"/>
</dbReference>
<dbReference type="Pfam" id="PF00050">
    <property type="entry name" value="Kazal_1"/>
    <property type="match status" value="1"/>
</dbReference>
<dbReference type="SMART" id="SM00280">
    <property type="entry name" value="KAZAL"/>
    <property type="match status" value="2"/>
</dbReference>
<dbReference type="PROSITE" id="PS51257">
    <property type="entry name" value="PROKAR_LIPOPROTEIN"/>
    <property type="match status" value="1"/>
</dbReference>
<evidence type="ECO:0000313" key="3">
    <source>
        <dbReference type="Proteomes" id="UP000735302"/>
    </source>
</evidence>
<dbReference type="Pfam" id="PF07648">
    <property type="entry name" value="Kazal_2"/>
    <property type="match status" value="1"/>
</dbReference>
<dbReference type="CDD" id="cd00104">
    <property type="entry name" value="KAZAL_FS"/>
    <property type="match status" value="1"/>
</dbReference>